<gene>
    <name evidence="1" type="ORF">DIS24_g8510</name>
</gene>
<name>A0AA40CMW4_9PEZI</name>
<keyword evidence="2" id="KW-1185">Reference proteome</keyword>
<dbReference type="AlphaFoldDB" id="A0AA40CMW4"/>
<accession>A0AA40CMW4</accession>
<evidence type="ECO:0000313" key="1">
    <source>
        <dbReference type="EMBL" id="KAK0644841.1"/>
    </source>
</evidence>
<reference evidence="1" key="1">
    <citation type="submission" date="2023-06" db="EMBL/GenBank/DDBJ databases">
        <title>Multi-omics analyses reveal the molecular pathogenesis toolkit of Lasiodiplodia hormozganensis, a cross-kingdom pathogen.</title>
        <authorList>
            <person name="Felix C."/>
            <person name="Meneses R."/>
            <person name="Goncalves M.F.M."/>
            <person name="Tilleman L."/>
            <person name="Duarte A.S."/>
            <person name="Jorrin-Novo J.V."/>
            <person name="Van De Peer Y."/>
            <person name="Deforce D."/>
            <person name="Van Nieuwerburgh F."/>
            <person name="Esteves A.C."/>
            <person name="Alves A."/>
        </authorList>
    </citation>
    <scope>NUCLEOTIDE SEQUENCE</scope>
    <source>
        <strain evidence="1">CBS 339.90</strain>
    </source>
</reference>
<evidence type="ECO:0000313" key="2">
    <source>
        <dbReference type="Proteomes" id="UP001175001"/>
    </source>
</evidence>
<sequence length="87" mass="9459">MQSAIYERKNAECQEYSSDASIGTGHNVTYMVGYMEMSYDGMTIARGMVKLYTPLPCPLGPTIMLTPTGALTRAGVSTTQTGKRMQP</sequence>
<organism evidence="1 2">
    <name type="scientific">Lasiodiplodia hormozganensis</name>
    <dbReference type="NCBI Taxonomy" id="869390"/>
    <lineage>
        <taxon>Eukaryota</taxon>
        <taxon>Fungi</taxon>
        <taxon>Dikarya</taxon>
        <taxon>Ascomycota</taxon>
        <taxon>Pezizomycotina</taxon>
        <taxon>Dothideomycetes</taxon>
        <taxon>Dothideomycetes incertae sedis</taxon>
        <taxon>Botryosphaeriales</taxon>
        <taxon>Botryosphaeriaceae</taxon>
        <taxon>Lasiodiplodia</taxon>
    </lineage>
</organism>
<comment type="caution">
    <text evidence="1">The sequence shown here is derived from an EMBL/GenBank/DDBJ whole genome shotgun (WGS) entry which is preliminary data.</text>
</comment>
<dbReference type="Proteomes" id="UP001175001">
    <property type="component" value="Unassembled WGS sequence"/>
</dbReference>
<dbReference type="EMBL" id="JAUJDW010000063">
    <property type="protein sequence ID" value="KAK0644841.1"/>
    <property type="molecule type" value="Genomic_DNA"/>
</dbReference>
<protein>
    <submittedName>
        <fullName evidence="1">Uncharacterized protein</fullName>
    </submittedName>
</protein>
<proteinExistence type="predicted"/>